<organism evidence="1 2">
    <name type="scientific">Stagnihabitans tardus</name>
    <dbReference type="NCBI Taxonomy" id="2699202"/>
    <lineage>
        <taxon>Bacteria</taxon>
        <taxon>Pseudomonadati</taxon>
        <taxon>Pseudomonadota</taxon>
        <taxon>Alphaproteobacteria</taxon>
        <taxon>Rhodobacterales</taxon>
        <taxon>Paracoccaceae</taxon>
        <taxon>Stagnihabitans</taxon>
    </lineage>
</organism>
<dbReference type="Proteomes" id="UP001193501">
    <property type="component" value="Unassembled WGS sequence"/>
</dbReference>
<comment type="caution">
    <text evidence="1">The sequence shown here is derived from an EMBL/GenBank/DDBJ whole genome shotgun (WGS) entry which is preliminary data.</text>
</comment>
<proteinExistence type="predicted"/>
<evidence type="ECO:0000313" key="2">
    <source>
        <dbReference type="Proteomes" id="UP001193501"/>
    </source>
</evidence>
<accession>A0AAE5BTV9</accession>
<dbReference type="EMBL" id="JAABNR010000024">
    <property type="protein sequence ID" value="NBZ89495.1"/>
    <property type="molecule type" value="Genomic_DNA"/>
</dbReference>
<name>A0AAE5BTV9_9RHOB</name>
<keyword evidence="2" id="KW-1185">Reference proteome</keyword>
<dbReference type="RefSeq" id="WP_168776297.1">
    <property type="nucleotide sequence ID" value="NZ_JAABNR010000024.1"/>
</dbReference>
<evidence type="ECO:0000313" key="1">
    <source>
        <dbReference type="EMBL" id="NBZ89495.1"/>
    </source>
</evidence>
<reference evidence="1" key="1">
    <citation type="submission" date="2020-01" db="EMBL/GenBank/DDBJ databases">
        <authorList>
            <person name="Chen W.-M."/>
        </authorList>
    </citation>
    <scope>NUCLEOTIDE SEQUENCE</scope>
    <source>
        <strain evidence="1">CYK-10</strain>
    </source>
</reference>
<protein>
    <submittedName>
        <fullName evidence="1">Uncharacterized protein</fullName>
    </submittedName>
</protein>
<dbReference type="AlphaFoldDB" id="A0AAE5BTV9"/>
<sequence length="97" mass="11069">MYSPSLSAEHLPPDLPAAEILALWQEAPAETQFLHPAILRAAMADYARRHDDFFAEAYRLELKAQALDDRLARLTGPGRLLRPFLLWHRACLRAQAY</sequence>
<gene>
    <name evidence="1" type="ORF">GV832_18050</name>
</gene>